<reference evidence="3" key="1">
    <citation type="journal article" date="2017" name="Nat. Ecol. Evol.">
        <title>Genome expansion and lineage-specific genetic innovations in the forest pathogenic fungi Armillaria.</title>
        <authorList>
            <person name="Sipos G."/>
            <person name="Prasanna A.N."/>
            <person name="Walter M.C."/>
            <person name="O'Connor E."/>
            <person name="Balint B."/>
            <person name="Krizsan K."/>
            <person name="Kiss B."/>
            <person name="Hess J."/>
            <person name="Varga T."/>
            <person name="Slot J."/>
            <person name="Riley R."/>
            <person name="Boka B."/>
            <person name="Rigling D."/>
            <person name="Barry K."/>
            <person name="Lee J."/>
            <person name="Mihaltcheva S."/>
            <person name="LaButti K."/>
            <person name="Lipzen A."/>
            <person name="Waldron R."/>
            <person name="Moloney N.M."/>
            <person name="Sperisen C."/>
            <person name="Kredics L."/>
            <person name="Vagvoelgyi C."/>
            <person name="Patrignani A."/>
            <person name="Fitzpatrick D."/>
            <person name="Nagy I."/>
            <person name="Doyle S."/>
            <person name="Anderson J.B."/>
            <person name="Grigoriev I.V."/>
            <person name="Gueldener U."/>
            <person name="Muensterkoetter M."/>
            <person name="Nagy L.G."/>
        </authorList>
    </citation>
    <scope>NUCLEOTIDE SEQUENCE [LARGE SCALE GENOMIC DNA]</scope>
    <source>
        <strain evidence="3">Ar21-2</strain>
    </source>
</reference>
<proteinExistence type="predicted"/>
<sequence length="261" mass="29347">MANSNLSQCTHFSIQKLPPELVAETLSYLTVAEIKPLSLTCTMLNNDCFPFVFRNFSLHGDHRPAPKFFATSKTEHRLNEDISKEILPWSTRVRNAKFKGGPLGNLTILPSLKLLQVLELAYIAAQSRREYFEILSTIPLSVKDLSLRDNTFLDSSLLLHPVTHRIEVEGLHISLLTDLSSLLEDDCPISLRSLRLTSISHPEPQELRDLVERNPLLIDLTILIRDAHAGNPIPGHLALLDYESDARMGRYYLGTCPTSVP</sequence>
<accession>A0A2H3D8A7</accession>
<feature type="domain" description="F-box" evidence="1">
    <location>
        <begin position="11"/>
        <end position="56"/>
    </location>
</feature>
<evidence type="ECO:0000259" key="1">
    <source>
        <dbReference type="PROSITE" id="PS50181"/>
    </source>
</evidence>
<dbReference type="InterPro" id="IPR001810">
    <property type="entry name" value="F-box_dom"/>
</dbReference>
<dbReference type="Proteomes" id="UP000217790">
    <property type="component" value="Unassembled WGS sequence"/>
</dbReference>
<name>A0A2H3D8A7_ARMGA</name>
<evidence type="ECO:0000313" key="2">
    <source>
        <dbReference type="EMBL" id="PBK90340.1"/>
    </source>
</evidence>
<protein>
    <recommendedName>
        <fullName evidence="1">F-box domain-containing protein</fullName>
    </recommendedName>
</protein>
<dbReference type="OrthoDB" id="2989580at2759"/>
<dbReference type="SUPFAM" id="SSF81383">
    <property type="entry name" value="F-box domain"/>
    <property type="match status" value="1"/>
</dbReference>
<dbReference type="AlphaFoldDB" id="A0A2H3D8A7"/>
<dbReference type="InParanoid" id="A0A2H3D8A7"/>
<dbReference type="InterPro" id="IPR036047">
    <property type="entry name" value="F-box-like_dom_sf"/>
</dbReference>
<dbReference type="EMBL" id="KZ293665">
    <property type="protein sequence ID" value="PBK90340.1"/>
    <property type="molecule type" value="Genomic_DNA"/>
</dbReference>
<gene>
    <name evidence="2" type="ORF">ARMGADRAFT_1082624</name>
</gene>
<evidence type="ECO:0000313" key="3">
    <source>
        <dbReference type="Proteomes" id="UP000217790"/>
    </source>
</evidence>
<organism evidence="2 3">
    <name type="scientific">Armillaria gallica</name>
    <name type="common">Bulbous honey fungus</name>
    <name type="synonym">Armillaria bulbosa</name>
    <dbReference type="NCBI Taxonomy" id="47427"/>
    <lineage>
        <taxon>Eukaryota</taxon>
        <taxon>Fungi</taxon>
        <taxon>Dikarya</taxon>
        <taxon>Basidiomycota</taxon>
        <taxon>Agaricomycotina</taxon>
        <taxon>Agaricomycetes</taxon>
        <taxon>Agaricomycetidae</taxon>
        <taxon>Agaricales</taxon>
        <taxon>Marasmiineae</taxon>
        <taxon>Physalacriaceae</taxon>
        <taxon>Armillaria</taxon>
    </lineage>
</organism>
<keyword evidence="3" id="KW-1185">Reference proteome</keyword>
<dbReference type="PROSITE" id="PS50181">
    <property type="entry name" value="FBOX"/>
    <property type="match status" value="1"/>
</dbReference>